<gene>
    <name evidence="3" type="ORF">AAA081_08930</name>
</gene>
<sequence length="240" mass="26676">MKRFLFLSMAIVAVLSVACAKAGANETINADKQSASAHARERASGHKERAEHNYPPMVKVAGVVYVDTGYENAMATCTTTDGEIKTAVDGRKMPVNDDESNFGTGYGYQFWEKGYMNVRRNNRWILFKDLDLKNDGDGIPKWVAHFTAKVIKAEEDSLLVEVTDVDDGFYFKERMTKPIVLSIENLDHAKDGFVSTEGLEGKAVEVYFGGEIKNAEPESSVPIHLETIYKIHVKEGNGMK</sequence>
<dbReference type="EMBL" id="JBBNPS010000045">
    <property type="protein sequence ID" value="MEQ3354413.1"/>
    <property type="molecule type" value="Genomic_DNA"/>
</dbReference>
<dbReference type="PROSITE" id="PS51257">
    <property type="entry name" value="PROKAR_LIPOPROTEIN"/>
    <property type="match status" value="1"/>
</dbReference>
<reference evidence="3 4" key="1">
    <citation type="submission" date="2024-04" db="EMBL/GenBank/DDBJ databases">
        <title>Human intestinal bacterial collection.</title>
        <authorList>
            <person name="Pauvert C."/>
            <person name="Hitch T.C.A."/>
            <person name="Clavel T."/>
        </authorList>
    </citation>
    <scope>NUCLEOTIDE SEQUENCE [LARGE SCALE GENOMIC DNA]</scope>
    <source>
        <strain evidence="3 4">CLA-SR-H026</strain>
    </source>
</reference>
<evidence type="ECO:0008006" key="5">
    <source>
        <dbReference type="Google" id="ProtNLM"/>
    </source>
</evidence>
<accession>A0ABV1J929</accession>
<feature type="chain" id="PRO_5045964714" description="Lipoprotein" evidence="2">
    <location>
        <begin position="23"/>
        <end position="240"/>
    </location>
</feature>
<feature type="compositionally biased region" description="Basic and acidic residues" evidence="1">
    <location>
        <begin position="38"/>
        <end position="50"/>
    </location>
</feature>
<dbReference type="RefSeq" id="WP_148472009.1">
    <property type="nucleotide sequence ID" value="NZ_JAOQJD010000002.1"/>
</dbReference>
<keyword evidence="4" id="KW-1185">Reference proteome</keyword>
<name>A0ABV1J929_9FIRM</name>
<evidence type="ECO:0000313" key="4">
    <source>
        <dbReference type="Proteomes" id="UP001481872"/>
    </source>
</evidence>
<comment type="caution">
    <text evidence="3">The sequence shown here is derived from an EMBL/GenBank/DDBJ whole genome shotgun (WGS) entry which is preliminary data.</text>
</comment>
<feature type="region of interest" description="Disordered" evidence="1">
    <location>
        <begin position="30"/>
        <end position="50"/>
    </location>
</feature>
<feature type="signal peptide" evidence="2">
    <location>
        <begin position="1"/>
        <end position="22"/>
    </location>
</feature>
<evidence type="ECO:0000256" key="2">
    <source>
        <dbReference type="SAM" id="SignalP"/>
    </source>
</evidence>
<evidence type="ECO:0000313" key="3">
    <source>
        <dbReference type="EMBL" id="MEQ3354413.1"/>
    </source>
</evidence>
<keyword evidence="2" id="KW-0732">Signal</keyword>
<dbReference type="Proteomes" id="UP001481872">
    <property type="component" value="Unassembled WGS sequence"/>
</dbReference>
<protein>
    <recommendedName>
        <fullName evidence="5">Lipoprotein</fullName>
    </recommendedName>
</protein>
<proteinExistence type="predicted"/>
<evidence type="ECO:0000256" key="1">
    <source>
        <dbReference type="SAM" id="MobiDB-lite"/>
    </source>
</evidence>
<organism evidence="3 4">
    <name type="scientific">Aedoeadaptatus acetigenes</name>
    <dbReference type="NCBI Taxonomy" id="2981723"/>
    <lineage>
        <taxon>Bacteria</taxon>
        <taxon>Bacillati</taxon>
        <taxon>Bacillota</taxon>
        <taxon>Tissierellia</taxon>
        <taxon>Tissierellales</taxon>
        <taxon>Peptoniphilaceae</taxon>
        <taxon>Aedoeadaptatus</taxon>
    </lineage>
</organism>